<name>A0A0F9FFD2_9ZZZZ</name>
<accession>A0A0F9FFD2</accession>
<sequence length="46" mass="5043">MDFFRNYVNDMCDKIAAVDISMLDEATRLLISGHQKGGKIIIAGNG</sequence>
<protein>
    <recommendedName>
        <fullName evidence="2">SIS domain-containing protein</fullName>
    </recommendedName>
</protein>
<evidence type="ECO:0000313" key="1">
    <source>
        <dbReference type="EMBL" id="KKL85099.1"/>
    </source>
</evidence>
<feature type="non-terminal residue" evidence="1">
    <location>
        <position position="46"/>
    </location>
</feature>
<dbReference type="EMBL" id="LAZR01021502">
    <property type="protein sequence ID" value="KKL85099.1"/>
    <property type="molecule type" value="Genomic_DNA"/>
</dbReference>
<organism evidence="1">
    <name type="scientific">marine sediment metagenome</name>
    <dbReference type="NCBI Taxonomy" id="412755"/>
    <lineage>
        <taxon>unclassified sequences</taxon>
        <taxon>metagenomes</taxon>
        <taxon>ecological metagenomes</taxon>
    </lineage>
</organism>
<proteinExistence type="predicted"/>
<comment type="caution">
    <text evidence="1">The sequence shown here is derived from an EMBL/GenBank/DDBJ whole genome shotgun (WGS) entry which is preliminary data.</text>
</comment>
<evidence type="ECO:0008006" key="2">
    <source>
        <dbReference type="Google" id="ProtNLM"/>
    </source>
</evidence>
<dbReference type="AlphaFoldDB" id="A0A0F9FFD2"/>
<gene>
    <name evidence="1" type="ORF">LCGC14_1958150</name>
</gene>
<reference evidence="1" key="1">
    <citation type="journal article" date="2015" name="Nature">
        <title>Complex archaea that bridge the gap between prokaryotes and eukaryotes.</title>
        <authorList>
            <person name="Spang A."/>
            <person name="Saw J.H."/>
            <person name="Jorgensen S.L."/>
            <person name="Zaremba-Niedzwiedzka K."/>
            <person name="Martijn J."/>
            <person name="Lind A.E."/>
            <person name="van Eijk R."/>
            <person name="Schleper C."/>
            <person name="Guy L."/>
            <person name="Ettema T.J."/>
        </authorList>
    </citation>
    <scope>NUCLEOTIDE SEQUENCE</scope>
</reference>